<keyword evidence="2" id="KW-0808">Transferase</keyword>
<dbReference type="Proteomes" id="UP001202281">
    <property type="component" value="Unassembled WGS sequence"/>
</dbReference>
<evidence type="ECO:0000313" key="3">
    <source>
        <dbReference type="Proteomes" id="UP001202281"/>
    </source>
</evidence>
<dbReference type="EMBL" id="JALHLG010000044">
    <property type="protein sequence ID" value="MCJ2188713.1"/>
    <property type="molecule type" value="Genomic_DNA"/>
</dbReference>
<dbReference type="SUPFAM" id="SSF53756">
    <property type="entry name" value="UDP-Glycosyltransferase/glycogen phosphorylase"/>
    <property type="match status" value="1"/>
</dbReference>
<comment type="caution">
    <text evidence="2">The sequence shown here is derived from an EMBL/GenBank/DDBJ whole genome shotgun (WGS) entry which is preliminary data.</text>
</comment>
<dbReference type="EC" id="2.4.-.-" evidence="2"/>
<dbReference type="Gene3D" id="3.40.50.2000">
    <property type="entry name" value="Glycogen Phosphorylase B"/>
    <property type="match status" value="2"/>
</dbReference>
<reference evidence="2 3" key="1">
    <citation type="submission" date="2022-04" db="EMBL/GenBank/DDBJ databases">
        <title>Identification of a novel bacterium isolated from mangrove sediments.</title>
        <authorList>
            <person name="Pan X."/>
        </authorList>
    </citation>
    <scope>NUCLEOTIDE SEQUENCE [LARGE SCALE GENOMIC DNA]</scope>
    <source>
        <strain evidence="2 3">B2638</strain>
    </source>
</reference>
<keyword evidence="2" id="KW-0328">Glycosyltransferase</keyword>
<name>A0ABT0BUH2_9SPHN</name>
<feature type="domain" description="Glycosyl transferase family 1" evidence="1">
    <location>
        <begin position="199"/>
        <end position="356"/>
    </location>
</feature>
<sequence>MKVVLSTWGKFHFFHLARQLERRGVLKKIFSTYPRFKLRDEGLPPEKVESDALIETFLLGKGRFGISTPFDRFLQHLKVDLHDRHIMRRLPQCDVFVALSGSGLVAGGAVQKRGGIYICERGSSHIAYGDDLMAEEFTRWGAEAPQTSPRFIAREEAEYAMADRIVVPSSFVKQSFIQRGVAADKIIVNGYGADLSRFQKKGSPPKDQFVVLFVGGVRFRKGIPYLLEAFKALRHPNKVLKIVGSVLPEMRDYLRTAPLENVEFMGIVPNTELPEIMSQAHAMVLPSIEEGMALVQAEALASGCPVIASRNTGGEDLFSDGSEGFIVPIRDPQSITDRLQQLADDPDLRDSMSEAGMSKIKNLGGWDLYGSKYMTIFDEALDRTY</sequence>
<dbReference type="Pfam" id="PF00534">
    <property type="entry name" value="Glycos_transf_1"/>
    <property type="match status" value="1"/>
</dbReference>
<dbReference type="InterPro" id="IPR050194">
    <property type="entry name" value="Glycosyltransferase_grp1"/>
</dbReference>
<dbReference type="CDD" id="cd03801">
    <property type="entry name" value="GT4_PimA-like"/>
    <property type="match status" value="1"/>
</dbReference>
<dbReference type="GO" id="GO:0016757">
    <property type="term" value="F:glycosyltransferase activity"/>
    <property type="evidence" value="ECO:0007669"/>
    <property type="project" value="UniProtKB-KW"/>
</dbReference>
<proteinExistence type="predicted"/>
<protein>
    <submittedName>
        <fullName evidence="2">Glycosyltransferase</fullName>
        <ecNumber evidence="2">2.4.-.-</ecNumber>
    </submittedName>
</protein>
<keyword evidence="3" id="KW-1185">Reference proteome</keyword>
<accession>A0ABT0BUH2</accession>
<dbReference type="PANTHER" id="PTHR45947:SF3">
    <property type="entry name" value="SULFOQUINOVOSYL TRANSFERASE SQD2"/>
    <property type="match status" value="1"/>
</dbReference>
<evidence type="ECO:0000313" key="2">
    <source>
        <dbReference type="EMBL" id="MCJ2188713.1"/>
    </source>
</evidence>
<dbReference type="InterPro" id="IPR001296">
    <property type="entry name" value="Glyco_trans_1"/>
</dbReference>
<evidence type="ECO:0000259" key="1">
    <source>
        <dbReference type="Pfam" id="PF00534"/>
    </source>
</evidence>
<gene>
    <name evidence="2" type="ORF">MTR66_18070</name>
</gene>
<dbReference type="RefSeq" id="WP_243923596.1">
    <property type="nucleotide sequence ID" value="NZ_JALHLG010000044.1"/>
</dbReference>
<organism evidence="2 3">
    <name type="scientific">Novosphingobium beihaiensis</name>
    <dbReference type="NCBI Taxonomy" id="2930389"/>
    <lineage>
        <taxon>Bacteria</taxon>
        <taxon>Pseudomonadati</taxon>
        <taxon>Pseudomonadota</taxon>
        <taxon>Alphaproteobacteria</taxon>
        <taxon>Sphingomonadales</taxon>
        <taxon>Sphingomonadaceae</taxon>
        <taxon>Novosphingobium</taxon>
    </lineage>
</organism>
<dbReference type="PANTHER" id="PTHR45947">
    <property type="entry name" value="SULFOQUINOVOSYL TRANSFERASE SQD2"/>
    <property type="match status" value="1"/>
</dbReference>